<dbReference type="RefSeq" id="XP_069225411.1">
    <property type="nucleotide sequence ID" value="XM_069377615.1"/>
</dbReference>
<feature type="transmembrane region" description="Helical" evidence="1">
    <location>
        <begin position="86"/>
        <end position="115"/>
    </location>
</feature>
<keyword evidence="4" id="KW-1185">Reference proteome</keyword>
<keyword evidence="1" id="KW-0812">Transmembrane</keyword>
<evidence type="ECO:0000313" key="4">
    <source>
        <dbReference type="Proteomes" id="UP000803884"/>
    </source>
</evidence>
<dbReference type="PANTHER" id="PTHR39614:SF2">
    <property type="entry name" value="INTEGRAL MEMBRANE PROTEIN"/>
    <property type="match status" value="1"/>
</dbReference>
<feature type="transmembrane region" description="Helical" evidence="1">
    <location>
        <begin position="169"/>
        <end position="192"/>
    </location>
</feature>
<evidence type="ECO:0000259" key="2">
    <source>
        <dbReference type="Pfam" id="PF20684"/>
    </source>
</evidence>
<organism evidence="3 4">
    <name type="scientific">Cladosporium halotolerans</name>
    <dbReference type="NCBI Taxonomy" id="1052096"/>
    <lineage>
        <taxon>Eukaryota</taxon>
        <taxon>Fungi</taxon>
        <taxon>Dikarya</taxon>
        <taxon>Ascomycota</taxon>
        <taxon>Pezizomycotina</taxon>
        <taxon>Dothideomycetes</taxon>
        <taxon>Dothideomycetidae</taxon>
        <taxon>Cladosporiales</taxon>
        <taxon>Cladosporiaceae</taxon>
        <taxon>Cladosporium</taxon>
    </lineage>
</organism>
<dbReference type="GeneID" id="96010453"/>
<dbReference type="PANTHER" id="PTHR39614">
    <property type="entry name" value="INTEGRAL MEMBRANE PROTEIN"/>
    <property type="match status" value="1"/>
</dbReference>
<dbReference type="AlphaFoldDB" id="A0AB34KH35"/>
<accession>A0AB34KH35</accession>
<protein>
    <recommendedName>
        <fullName evidence="2">Rhodopsin domain-containing protein</fullName>
    </recommendedName>
</protein>
<feature type="transmembrane region" description="Helical" evidence="1">
    <location>
        <begin position="204"/>
        <end position="225"/>
    </location>
</feature>
<dbReference type="EMBL" id="JAAQHG020000054">
    <property type="protein sequence ID" value="KAL1582304.1"/>
    <property type="molecule type" value="Genomic_DNA"/>
</dbReference>
<feature type="transmembrane region" description="Helical" evidence="1">
    <location>
        <begin position="47"/>
        <end position="66"/>
    </location>
</feature>
<proteinExistence type="predicted"/>
<comment type="caution">
    <text evidence="3">The sequence shown here is derived from an EMBL/GenBank/DDBJ whole genome shotgun (WGS) entry which is preliminary data.</text>
</comment>
<evidence type="ECO:0000256" key="1">
    <source>
        <dbReference type="SAM" id="Phobius"/>
    </source>
</evidence>
<keyword evidence="1" id="KW-1133">Transmembrane helix</keyword>
<name>A0AB34KH35_9PEZI</name>
<keyword evidence="1" id="KW-0472">Membrane</keyword>
<dbReference type="Proteomes" id="UP000803884">
    <property type="component" value="Unassembled WGS sequence"/>
</dbReference>
<dbReference type="Pfam" id="PF20684">
    <property type="entry name" value="Fung_rhodopsin"/>
    <property type="match status" value="1"/>
</dbReference>
<feature type="domain" description="Rhodopsin" evidence="2">
    <location>
        <begin position="33"/>
        <end position="260"/>
    </location>
</feature>
<feature type="transmembrane region" description="Helical" evidence="1">
    <location>
        <begin position="127"/>
        <end position="149"/>
    </location>
</feature>
<feature type="transmembrane region" description="Helical" evidence="1">
    <location>
        <begin position="245"/>
        <end position="264"/>
    </location>
</feature>
<evidence type="ECO:0000313" key="3">
    <source>
        <dbReference type="EMBL" id="KAL1582304.1"/>
    </source>
</evidence>
<gene>
    <name evidence="3" type="ORF">WHR41_09011</name>
</gene>
<sequence>MAEARRGRVGYEDTLTFTNSLCLAYTLCSGVLRAWIRRGTYGIDDTVIVAATCALLSQFAAVYVAIDHGAGQPWQYIETVHSLSVFSQASLACVITFTIALHLSKASVVAFLLRLTKHGKQMWVHRFCLASFMALGLASVVSVTVSWPAPSGRYWLSSSDLSACSIQSTRWTVFTALDLLTESILLALPLSMIWHLQMPTRKRLVVLGAFWLRSPLLALSVGRFIYTRRLCRKDVDLGLDSALLLIWLLVESTYALLVSQFLALRAFTLSFNSGFGFGCTVNAGPESYSLQQRSGNKAASKPGSGAVVATESDCQTATRNWQDDRPTRGMNTLNIVRETEYSVEYISSTDEIPILRETRQDGLDR</sequence>
<dbReference type="InterPro" id="IPR049326">
    <property type="entry name" value="Rhodopsin_dom_fungi"/>
</dbReference>
<reference evidence="3 4" key="1">
    <citation type="journal article" date="2020" name="Microbiol. Resour. Announc.">
        <title>Draft Genome Sequence of a Cladosporium Species Isolated from the Mesophotic Ascidian Didemnum maculosum.</title>
        <authorList>
            <person name="Gioti A."/>
            <person name="Siaperas R."/>
            <person name="Nikolaivits E."/>
            <person name="Le Goff G."/>
            <person name="Ouazzani J."/>
            <person name="Kotoulas G."/>
            <person name="Topakas E."/>
        </authorList>
    </citation>
    <scope>NUCLEOTIDE SEQUENCE [LARGE SCALE GENOMIC DNA]</scope>
    <source>
        <strain evidence="3 4">TM138-S3</strain>
    </source>
</reference>